<sequence length="586" mass="63132">MAVDMRRRVGRSASNSQRTDGTLTGSAPTPSDSPKSRGGMVMQGADGSDSIHSPMDELRAQEAARSLHLLLRGSMGASLFPIFNDLSERIQAIDNGCGFPRDNRELLVNMLDRVRRALLPQVLSMLRSISNTVHLAWVTSIGRSVRESGSHSGCSDWSASSSPEAEAHSPATVGSISSDPGPYSEDSDAVLGESELLFPSSLVWEGKLMSMFRTCISPHVFSRASWNEPFSIWARVLLDSPLAEDGRDGITRADRLFGLETVLDSVRVMSWAYPSLDDNFIRTLERSTEALKADGTHDGGTAISSSPSFSHDTPSTSSHSLLPRATTATSIPTLKEVLEGVPHERVSDVFFGGSGAGGLGMEGTDSARNAIEELSSDLRSFIIGDEANHRDANLEINGLAHTAPSATAETYSLHPSASPLIDVVLLSTPPGLSAFTLAVDHASVIDPIPDLTMLTQDKSLIAQPAFFPPSQSMPNDVSGNWVSEGFGAQGYNEQYDHRHHLPDHQVLQHPPAIQSMFLGRTHLPHTVDIAYEMSSGMPAAHSMSAVELEAEFQRLFDGRESTRDGAFDPSIWKGFDSQGVLDWGSV</sequence>
<accession>A0A5M3MN57</accession>
<organism evidence="2 3">
    <name type="scientific">Coniophora puteana (strain RWD-64-598)</name>
    <name type="common">Brown rot fungus</name>
    <dbReference type="NCBI Taxonomy" id="741705"/>
    <lineage>
        <taxon>Eukaryota</taxon>
        <taxon>Fungi</taxon>
        <taxon>Dikarya</taxon>
        <taxon>Basidiomycota</taxon>
        <taxon>Agaricomycotina</taxon>
        <taxon>Agaricomycetes</taxon>
        <taxon>Agaricomycetidae</taxon>
        <taxon>Boletales</taxon>
        <taxon>Coniophorineae</taxon>
        <taxon>Coniophoraceae</taxon>
        <taxon>Coniophora</taxon>
    </lineage>
</organism>
<feature type="region of interest" description="Disordered" evidence="1">
    <location>
        <begin position="1"/>
        <end position="53"/>
    </location>
</feature>
<feature type="region of interest" description="Disordered" evidence="1">
    <location>
        <begin position="293"/>
        <end position="326"/>
    </location>
</feature>
<protein>
    <submittedName>
        <fullName evidence="2">Uncharacterized protein</fullName>
    </submittedName>
</protein>
<evidence type="ECO:0000313" key="3">
    <source>
        <dbReference type="Proteomes" id="UP000053558"/>
    </source>
</evidence>
<proteinExistence type="predicted"/>
<reference evidence="3" key="1">
    <citation type="journal article" date="2012" name="Science">
        <title>The Paleozoic origin of enzymatic lignin decomposition reconstructed from 31 fungal genomes.</title>
        <authorList>
            <person name="Floudas D."/>
            <person name="Binder M."/>
            <person name="Riley R."/>
            <person name="Barry K."/>
            <person name="Blanchette R.A."/>
            <person name="Henrissat B."/>
            <person name="Martinez A.T."/>
            <person name="Otillar R."/>
            <person name="Spatafora J.W."/>
            <person name="Yadav J.S."/>
            <person name="Aerts A."/>
            <person name="Benoit I."/>
            <person name="Boyd A."/>
            <person name="Carlson A."/>
            <person name="Copeland A."/>
            <person name="Coutinho P.M."/>
            <person name="de Vries R.P."/>
            <person name="Ferreira P."/>
            <person name="Findley K."/>
            <person name="Foster B."/>
            <person name="Gaskell J."/>
            <person name="Glotzer D."/>
            <person name="Gorecki P."/>
            <person name="Heitman J."/>
            <person name="Hesse C."/>
            <person name="Hori C."/>
            <person name="Igarashi K."/>
            <person name="Jurgens J.A."/>
            <person name="Kallen N."/>
            <person name="Kersten P."/>
            <person name="Kohler A."/>
            <person name="Kuees U."/>
            <person name="Kumar T.K.A."/>
            <person name="Kuo A."/>
            <person name="LaButti K."/>
            <person name="Larrondo L.F."/>
            <person name="Lindquist E."/>
            <person name="Ling A."/>
            <person name="Lombard V."/>
            <person name="Lucas S."/>
            <person name="Lundell T."/>
            <person name="Martin R."/>
            <person name="McLaughlin D.J."/>
            <person name="Morgenstern I."/>
            <person name="Morin E."/>
            <person name="Murat C."/>
            <person name="Nagy L.G."/>
            <person name="Nolan M."/>
            <person name="Ohm R.A."/>
            <person name="Patyshakuliyeva A."/>
            <person name="Rokas A."/>
            <person name="Ruiz-Duenas F.J."/>
            <person name="Sabat G."/>
            <person name="Salamov A."/>
            <person name="Samejima M."/>
            <person name="Schmutz J."/>
            <person name="Slot J.C."/>
            <person name="St John F."/>
            <person name="Stenlid J."/>
            <person name="Sun H."/>
            <person name="Sun S."/>
            <person name="Syed K."/>
            <person name="Tsang A."/>
            <person name="Wiebenga A."/>
            <person name="Young D."/>
            <person name="Pisabarro A."/>
            <person name="Eastwood D.C."/>
            <person name="Martin F."/>
            <person name="Cullen D."/>
            <person name="Grigoriev I.V."/>
            <person name="Hibbett D.S."/>
        </authorList>
    </citation>
    <scope>NUCLEOTIDE SEQUENCE [LARGE SCALE GENOMIC DNA]</scope>
    <source>
        <strain evidence="3">RWD-64-598 SS2</strain>
    </source>
</reference>
<dbReference type="GeneID" id="19210464"/>
<name>A0A5M3MN57_CONPW</name>
<dbReference type="Proteomes" id="UP000053558">
    <property type="component" value="Unassembled WGS sequence"/>
</dbReference>
<feature type="region of interest" description="Disordered" evidence="1">
    <location>
        <begin position="146"/>
        <end position="187"/>
    </location>
</feature>
<evidence type="ECO:0000256" key="1">
    <source>
        <dbReference type="SAM" id="MobiDB-lite"/>
    </source>
</evidence>
<evidence type="ECO:0000313" key="2">
    <source>
        <dbReference type="EMBL" id="EIW80533.1"/>
    </source>
</evidence>
<feature type="compositionally biased region" description="Low complexity" evidence="1">
    <location>
        <begin position="304"/>
        <end position="320"/>
    </location>
</feature>
<feature type="compositionally biased region" description="Polar residues" evidence="1">
    <location>
        <begin position="12"/>
        <end position="33"/>
    </location>
</feature>
<comment type="caution">
    <text evidence="2">The sequence shown here is derived from an EMBL/GenBank/DDBJ whole genome shotgun (WGS) entry which is preliminary data.</text>
</comment>
<keyword evidence="3" id="KW-1185">Reference proteome</keyword>
<dbReference type="AlphaFoldDB" id="A0A5M3MN57"/>
<feature type="compositionally biased region" description="Low complexity" evidence="1">
    <location>
        <begin position="158"/>
        <end position="171"/>
    </location>
</feature>
<dbReference type="EMBL" id="JH711579">
    <property type="protein sequence ID" value="EIW80533.1"/>
    <property type="molecule type" value="Genomic_DNA"/>
</dbReference>
<dbReference type="RefSeq" id="XP_007769466.1">
    <property type="nucleotide sequence ID" value="XM_007771276.1"/>
</dbReference>
<dbReference type="KEGG" id="cput:CONPUDRAFT_82736"/>
<gene>
    <name evidence="2" type="ORF">CONPUDRAFT_82736</name>
</gene>